<feature type="region of interest" description="Disordered" evidence="1">
    <location>
        <begin position="145"/>
        <end position="183"/>
    </location>
</feature>
<dbReference type="InterPro" id="IPR025558">
    <property type="entry name" value="DUF4283"/>
</dbReference>
<dbReference type="EMBL" id="JAPFFI010000006">
    <property type="protein sequence ID" value="KAJ6390951.1"/>
    <property type="molecule type" value="Genomic_DNA"/>
</dbReference>
<reference evidence="3" key="1">
    <citation type="submission" date="2022-10" db="EMBL/GenBank/DDBJ databases">
        <authorList>
            <person name="Hyden B.L."/>
            <person name="Feng K."/>
            <person name="Yates T."/>
            <person name="Jawdy S."/>
            <person name="Smart L.B."/>
            <person name="Muchero W."/>
        </authorList>
    </citation>
    <scope>NUCLEOTIDE SEQUENCE</scope>
    <source>
        <tissue evidence="3">Shoot tip</tissue>
    </source>
</reference>
<dbReference type="InterPro" id="IPR040256">
    <property type="entry name" value="At4g02000-like"/>
</dbReference>
<protein>
    <recommendedName>
        <fullName evidence="2">DUF4283 domain-containing protein</fullName>
    </recommendedName>
</protein>
<feature type="compositionally biased region" description="Polar residues" evidence="1">
    <location>
        <begin position="170"/>
        <end position="183"/>
    </location>
</feature>
<evidence type="ECO:0000313" key="4">
    <source>
        <dbReference type="Proteomes" id="UP001141253"/>
    </source>
</evidence>
<feature type="domain" description="DUF4283" evidence="2">
    <location>
        <begin position="2"/>
        <end position="68"/>
    </location>
</feature>
<comment type="caution">
    <text evidence="3">The sequence shown here is derived from an EMBL/GenBank/DDBJ whole genome shotgun (WGS) entry which is preliminary data.</text>
</comment>
<evidence type="ECO:0000259" key="2">
    <source>
        <dbReference type="Pfam" id="PF14111"/>
    </source>
</evidence>
<feature type="region of interest" description="Disordered" evidence="1">
    <location>
        <begin position="195"/>
        <end position="244"/>
    </location>
</feature>
<sequence>MSYHTINTIANRVLKKKGLENVMTTANGFILFRFQHEEQLHSVLEQGPWVFRGKHLILQQWHPRFQFDANKIAKLPVWVRLKGLPLPLWSVKGLSLAASMVSKPLSCDQQTHGCTSWNMPEFVLKLMHPCPMSILLKLKVPPQKHVPLTPPKGSDNPHATLAIPPPPPQNRIQTKTGQDVSHGTSVCVGKKVVSFQSQSTTSEEDEDDDISSAAPPIKEKLIVPPMKTGSQKKRGKKRKEAKGF</sequence>
<evidence type="ECO:0000313" key="3">
    <source>
        <dbReference type="EMBL" id="KAJ6390951.1"/>
    </source>
</evidence>
<dbReference type="PANTHER" id="PTHR31286:SF99">
    <property type="entry name" value="DUF4283 DOMAIN-CONTAINING PROTEIN"/>
    <property type="match status" value="1"/>
</dbReference>
<dbReference type="Pfam" id="PF14111">
    <property type="entry name" value="DUF4283"/>
    <property type="match status" value="1"/>
</dbReference>
<dbReference type="PANTHER" id="PTHR31286">
    <property type="entry name" value="GLYCINE-RICH CELL WALL STRUCTURAL PROTEIN 1.8-LIKE"/>
    <property type="match status" value="1"/>
</dbReference>
<evidence type="ECO:0000256" key="1">
    <source>
        <dbReference type="SAM" id="MobiDB-lite"/>
    </source>
</evidence>
<reference evidence="3" key="2">
    <citation type="journal article" date="2023" name="Int. J. Mol. Sci.">
        <title>De Novo Assembly and Annotation of 11 Diverse Shrub Willow (Salix) Genomes Reveals Novel Gene Organization in Sex-Linked Regions.</title>
        <authorList>
            <person name="Hyden B."/>
            <person name="Feng K."/>
            <person name="Yates T.B."/>
            <person name="Jawdy S."/>
            <person name="Cereghino C."/>
            <person name="Smart L.B."/>
            <person name="Muchero W."/>
        </authorList>
    </citation>
    <scope>NUCLEOTIDE SEQUENCE</scope>
    <source>
        <tissue evidence="3">Shoot tip</tissue>
    </source>
</reference>
<dbReference type="Proteomes" id="UP001141253">
    <property type="component" value="Chromosome 2"/>
</dbReference>
<name>A0ABQ9BWZ4_9ROSI</name>
<gene>
    <name evidence="3" type="ORF">OIU77_025040</name>
</gene>
<keyword evidence="4" id="KW-1185">Reference proteome</keyword>
<accession>A0ABQ9BWZ4</accession>
<proteinExistence type="predicted"/>
<organism evidence="3 4">
    <name type="scientific">Salix suchowensis</name>
    <dbReference type="NCBI Taxonomy" id="1278906"/>
    <lineage>
        <taxon>Eukaryota</taxon>
        <taxon>Viridiplantae</taxon>
        <taxon>Streptophyta</taxon>
        <taxon>Embryophyta</taxon>
        <taxon>Tracheophyta</taxon>
        <taxon>Spermatophyta</taxon>
        <taxon>Magnoliopsida</taxon>
        <taxon>eudicotyledons</taxon>
        <taxon>Gunneridae</taxon>
        <taxon>Pentapetalae</taxon>
        <taxon>rosids</taxon>
        <taxon>fabids</taxon>
        <taxon>Malpighiales</taxon>
        <taxon>Salicaceae</taxon>
        <taxon>Saliceae</taxon>
        <taxon>Salix</taxon>
    </lineage>
</organism>
<feature type="compositionally biased region" description="Basic residues" evidence="1">
    <location>
        <begin position="230"/>
        <end position="244"/>
    </location>
</feature>